<feature type="compositionally biased region" description="Low complexity" evidence="1">
    <location>
        <begin position="97"/>
        <end position="119"/>
    </location>
</feature>
<dbReference type="Proteomes" id="UP000637628">
    <property type="component" value="Unassembled WGS sequence"/>
</dbReference>
<keyword evidence="3" id="KW-1185">Reference proteome</keyword>
<evidence type="ECO:0000313" key="3">
    <source>
        <dbReference type="Proteomes" id="UP000637628"/>
    </source>
</evidence>
<proteinExistence type="predicted"/>
<protein>
    <submittedName>
        <fullName evidence="2">Uncharacterized protein</fullName>
    </submittedName>
</protein>
<comment type="caution">
    <text evidence="2">The sequence shown here is derived from an EMBL/GenBank/DDBJ whole genome shotgun (WGS) entry which is preliminary data.</text>
</comment>
<reference evidence="2 3" key="1">
    <citation type="submission" date="2021-01" db="EMBL/GenBank/DDBJ databases">
        <title>Whole genome shotgun sequence of Actinoplanes durhamensis NBRC 14914.</title>
        <authorList>
            <person name="Komaki H."/>
            <person name="Tamura T."/>
        </authorList>
    </citation>
    <scope>NUCLEOTIDE SEQUENCE [LARGE SCALE GENOMIC DNA]</scope>
    <source>
        <strain evidence="2 3">NBRC 14914</strain>
    </source>
</reference>
<dbReference type="EMBL" id="BOML01000012">
    <property type="protein sequence ID" value="GID99992.1"/>
    <property type="molecule type" value="Genomic_DNA"/>
</dbReference>
<evidence type="ECO:0000256" key="1">
    <source>
        <dbReference type="SAM" id="MobiDB-lite"/>
    </source>
</evidence>
<sequence>MAADRSRRPAPAHWADATGIALAAGLFALVLGGTLQTFHLIAEHATPTVAPSAGTTPTKPAVTLAASTTPTKPAAGPDKCARPRPGAIPRGDDLACSAPTAAVTTPRTSSSAPTAGAPG</sequence>
<name>A0ABQ3YQX9_9ACTN</name>
<accession>A0ABQ3YQX9</accession>
<dbReference type="RefSeq" id="WP_203725633.1">
    <property type="nucleotide sequence ID" value="NZ_BAAATX010000015.1"/>
</dbReference>
<feature type="region of interest" description="Disordered" evidence="1">
    <location>
        <begin position="47"/>
        <end position="119"/>
    </location>
</feature>
<organism evidence="2 3">
    <name type="scientific">Paractinoplanes durhamensis</name>
    <dbReference type="NCBI Taxonomy" id="113563"/>
    <lineage>
        <taxon>Bacteria</taxon>
        <taxon>Bacillati</taxon>
        <taxon>Actinomycetota</taxon>
        <taxon>Actinomycetes</taxon>
        <taxon>Micromonosporales</taxon>
        <taxon>Micromonosporaceae</taxon>
        <taxon>Paractinoplanes</taxon>
    </lineage>
</organism>
<gene>
    <name evidence="2" type="ORF">Adu01nite_13430</name>
</gene>
<evidence type="ECO:0000313" key="2">
    <source>
        <dbReference type="EMBL" id="GID99992.1"/>
    </source>
</evidence>